<feature type="domain" description="DUF7605" evidence="4">
    <location>
        <begin position="881"/>
        <end position="1048"/>
    </location>
</feature>
<feature type="compositionally biased region" description="Basic residues" evidence="2">
    <location>
        <begin position="572"/>
        <end position="588"/>
    </location>
</feature>
<name>A0A6A6AD26_9PLEO</name>
<dbReference type="Gene3D" id="3.40.50.300">
    <property type="entry name" value="P-loop containing nucleotide triphosphate hydrolases"/>
    <property type="match status" value="2"/>
</dbReference>
<feature type="domain" description="Dynamin N-terminal" evidence="3">
    <location>
        <begin position="220"/>
        <end position="465"/>
    </location>
</feature>
<accession>A0A6A6AD26</accession>
<dbReference type="AlphaFoldDB" id="A0A6A6AD26"/>
<dbReference type="PANTHER" id="PTHR36681">
    <property type="entry name" value="NUCLEAR GTPASE, GERMINAL CENTER-ASSOCIATED, TANDEM DUPLICATE 3"/>
    <property type="match status" value="1"/>
</dbReference>
<protein>
    <recommendedName>
        <fullName evidence="7">Tat pathway signal sequence</fullName>
    </recommendedName>
</protein>
<keyword evidence="1" id="KW-0175">Coiled coil</keyword>
<dbReference type="InterPro" id="IPR056024">
    <property type="entry name" value="DUF7605"/>
</dbReference>
<dbReference type="InterPro" id="IPR045063">
    <property type="entry name" value="Dynamin_N"/>
</dbReference>
<feature type="compositionally biased region" description="Acidic residues" evidence="2">
    <location>
        <begin position="592"/>
        <end position="620"/>
    </location>
</feature>
<dbReference type="EMBL" id="ML977507">
    <property type="protein sequence ID" value="KAF2128828.1"/>
    <property type="molecule type" value="Genomic_DNA"/>
</dbReference>
<evidence type="ECO:0000313" key="6">
    <source>
        <dbReference type="Proteomes" id="UP000799771"/>
    </source>
</evidence>
<feature type="coiled-coil region" evidence="1">
    <location>
        <begin position="507"/>
        <end position="541"/>
    </location>
</feature>
<evidence type="ECO:0000256" key="1">
    <source>
        <dbReference type="SAM" id="Coils"/>
    </source>
</evidence>
<dbReference type="InterPro" id="IPR027417">
    <property type="entry name" value="P-loop_NTPase"/>
</dbReference>
<sequence>MMDWNDFEARASRVKPEREMKPKRCWLGVLFHEKTPGDDLEEVDFIWMIGHNKIPLRKIRDTYQEKREVTNIQLKYKGTVVDLDDCVKSFSTPNYDPIFFHVDLVESTPPRTSLAVGIESGRENVPQESSHPFDPAGVFNRELSPEMDSQDGAIPTDQNIREVIAQSSPGILESGVAQSMKVLEGLKHTFLQYGSNKEAQAWIQAIEKLIPQAARKRTVVGVVGNTGAGKSSVINAMLDEERLVPTNCMRACTAVVTEMSWNDSNDPSSKYRGEIEFISRADWEKELSVLMKEFLSENGTLSREASNQDSDAGIAWAKFHAVYPKIARDALEDCTIDSLMSEKAVLDVLGTNKNIHTAQPGRFYQELQQYVDSKEKVTKKDKNNDKEKKKKSFQMEYWPLIKVVKIYIKSPALATGAVIVDLPGVHDSNAARAAVAQGYMKQCTGLWIVAPINRAVDDKAAKTLLGESFKRQLKYDGGFSSVTFICSKTDDISITEAIDSLELNDEVADLEEEERMHKKSIKDIENKIADLKESQDVYKVAGAEADKDIEAWEDLSTELDDGKTVFPPLPKSNKRKKSGSSKKSRKKRQVSDDESDNDFVVSDDDTSDESDDDEEDDDQDIQAPREPLTESDIKEKLKKLRETKKNARRESLQIRKTIDDLKPQIREIQEKIVDLKAKISHKCIAGRNEYSKTAIQRDFAAGIKELDQENAAEEDEDNFNPDEDKRDYEEVGKSLPVFCVSSRAYQQMCGRLRKDDSVPGFLTPEETEMPQLQAHCKKLTEAGRVQTCRTFLLNLCQLLTTFKLWASNDGSGANMSDDDKRKQVKYLDRKLKQLDTGLEEAIAACVDEMRREMKHQIFDKYPELIEEAMQVAPETAERWGAHKDLGGLHYMSYKATVRRDGVYQSRSAGHRDFNAELIDPIIKRLATGWERAFQHRLPKAFATYITNSGKILHKFHEAVEERARQNGVGLANLSILKTQIYTYEQLFKDLGTVLITQMTELQREANRDFTPTIGNSMHTAYQLCTDERGAGSYKRMKEHMSTHVEQERHQMFRKATTTVEKHLDQMCKTLEGSMEARADEIFMQMHGDYMQVLGGVQRSEGTGMTKDERELRSAVMALLRNVDAQFEPIAKGEIEMQDATNVDAETQVEEPTTEDENDGVFEDAHESVRDGAEDAVMDVNDETSIAGSSRTRRPGVDVDPDNTGDKENGGLLTPSSDNGMDDEL</sequence>
<evidence type="ECO:0000259" key="3">
    <source>
        <dbReference type="Pfam" id="PF00350"/>
    </source>
</evidence>
<feature type="compositionally biased region" description="Acidic residues" evidence="2">
    <location>
        <begin position="1146"/>
        <end position="1161"/>
    </location>
</feature>
<evidence type="ECO:0000256" key="2">
    <source>
        <dbReference type="SAM" id="MobiDB-lite"/>
    </source>
</evidence>
<dbReference type="Pfam" id="PF00350">
    <property type="entry name" value="Dynamin_N"/>
    <property type="match status" value="1"/>
</dbReference>
<dbReference type="OrthoDB" id="3598281at2759"/>
<feature type="region of interest" description="Disordered" evidence="2">
    <location>
        <begin position="560"/>
        <end position="648"/>
    </location>
</feature>
<evidence type="ECO:0000259" key="4">
    <source>
        <dbReference type="Pfam" id="PF24564"/>
    </source>
</evidence>
<evidence type="ECO:0008006" key="7">
    <source>
        <dbReference type="Google" id="ProtNLM"/>
    </source>
</evidence>
<evidence type="ECO:0000313" key="5">
    <source>
        <dbReference type="EMBL" id="KAF2128828.1"/>
    </source>
</evidence>
<dbReference type="RefSeq" id="XP_033523217.1">
    <property type="nucleotide sequence ID" value="XM_033672419.1"/>
</dbReference>
<feature type="region of interest" description="Disordered" evidence="2">
    <location>
        <begin position="1133"/>
        <end position="1224"/>
    </location>
</feature>
<keyword evidence="6" id="KW-1185">Reference proteome</keyword>
<feature type="compositionally biased region" description="Basic and acidic residues" evidence="2">
    <location>
        <begin position="1162"/>
        <end position="1172"/>
    </location>
</feature>
<dbReference type="Proteomes" id="UP000799771">
    <property type="component" value="Unassembled WGS sequence"/>
</dbReference>
<dbReference type="GeneID" id="54412851"/>
<dbReference type="PANTHER" id="PTHR36681:SF3">
    <property type="entry name" value="NUCLEAR GTPASE, GERMINAL CENTER-ASSOCIATED, TANDEM DUPLICATE 3"/>
    <property type="match status" value="1"/>
</dbReference>
<organism evidence="5 6">
    <name type="scientific">Dothidotthia symphoricarpi CBS 119687</name>
    <dbReference type="NCBI Taxonomy" id="1392245"/>
    <lineage>
        <taxon>Eukaryota</taxon>
        <taxon>Fungi</taxon>
        <taxon>Dikarya</taxon>
        <taxon>Ascomycota</taxon>
        <taxon>Pezizomycotina</taxon>
        <taxon>Dothideomycetes</taxon>
        <taxon>Pleosporomycetidae</taxon>
        <taxon>Pleosporales</taxon>
        <taxon>Dothidotthiaceae</taxon>
        <taxon>Dothidotthia</taxon>
    </lineage>
</organism>
<dbReference type="Pfam" id="PF24564">
    <property type="entry name" value="DUF7605"/>
    <property type="match status" value="1"/>
</dbReference>
<proteinExistence type="predicted"/>
<gene>
    <name evidence="5" type="ORF">P153DRAFT_423306</name>
</gene>
<dbReference type="SUPFAM" id="SSF52540">
    <property type="entry name" value="P-loop containing nucleoside triphosphate hydrolases"/>
    <property type="match status" value="1"/>
</dbReference>
<reference evidence="5" key="1">
    <citation type="journal article" date="2020" name="Stud. Mycol.">
        <title>101 Dothideomycetes genomes: a test case for predicting lifestyles and emergence of pathogens.</title>
        <authorList>
            <person name="Haridas S."/>
            <person name="Albert R."/>
            <person name="Binder M."/>
            <person name="Bloem J."/>
            <person name="Labutti K."/>
            <person name="Salamov A."/>
            <person name="Andreopoulos B."/>
            <person name="Baker S."/>
            <person name="Barry K."/>
            <person name="Bills G."/>
            <person name="Bluhm B."/>
            <person name="Cannon C."/>
            <person name="Castanera R."/>
            <person name="Culley D."/>
            <person name="Daum C."/>
            <person name="Ezra D."/>
            <person name="Gonzalez J."/>
            <person name="Henrissat B."/>
            <person name="Kuo A."/>
            <person name="Liang C."/>
            <person name="Lipzen A."/>
            <person name="Lutzoni F."/>
            <person name="Magnuson J."/>
            <person name="Mondo S."/>
            <person name="Nolan M."/>
            <person name="Ohm R."/>
            <person name="Pangilinan J."/>
            <person name="Park H.-J."/>
            <person name="Ramirez L."/>
            <person name="Alfaro M."/>
            <person name="Sun H."/>
            <person name="Tritt A."/>
            <person name="Yoshinaga Y."/>
            <person name="Zwiers L.-H."/>
            <person name="Turgeon B."/>
            <person name="Goodwin S."/>
            <person name="Spatafora J."/>
            <person name="Crous P."/>
            <person name="Grigoriev I."/>
        </authorList>
    </citation>
    <scope>NUCLEOTIDE SEQUENCE</scope>
    <source>
        <strain evidence="5">CBS 119687</strain>
    </source>
</reference>